<dbReference type="Pfam" id="PF00646">
    <property type="entry name" value="F-box"/>
    <property type="match status" value="1"/>
</dbReference>
<proteinExistence type="predicted"/>
<keyword evidence="3" id="KW-1185">Reference proteome</keyword>
<organism evidence="2 3">
    <name type="scientific">Penicillium salamii</name>
    <dbReference type="NCBI Taxonomy" id="1612424"/>
    <lineage>
        <taxon>Eukaryota</taxon>
        <taxon>Fungi</taxon>
        <taxon>Dikarya</taxon>
        <taxon>Ascomycota</taxon>
        <taxon>Pezizomycotina</taxon>
        <taxon>Eurotiomycetes</taxon>
        <taxon>Eurotiomycetidae</taxon>
        <taxon>Eurotiales</taxon>
        <taxon>Aspergillaceae</taxon>
        <taxon>Penicillium</taxon>
    </lineage>
</organism>
<evidence type="ECO:0000313" key="3">
    <source>
        <dbReference type="Proteomes" id="UP001152649"/>
    </source>
</evidence>
<dbReference type="InterPro" id="IPR001810">
    <property type="entry name" value="F-box_dom"/>
</dbReference>
<evidence type="ECO:0000313" key="2">
    <source>
        <dbReference type="EMBL" id="CAG8428382.1"/>
    </source>
</evidence>
<dbReference type="OrthoDB" id="1601230at2759"/>
<name>A0A9W4K337_9EURO</name>
<dbReference type="AlphaFoldDB" id="A0A9W4K337"/>
<feature type="domain" description="F-box" evidence="1">
    <location>
        <begin position="7"/>
        <end position="53"/>
    </location>
</feature>
<sequence>MSSITTTTTLLGLPTEIQLYIIKFLDYPSSIALSHTNQRFRVIVPKEPPWTHGQFMSLLLDMERWRKYDRFFACRMCLRLRHKNAFVDEQLQGKHCKTFGTQRDRRFCFDCGCYNKMYQPGDVLKVNGRDEVLCAMCRDPTRERCRLGRYCTTRAKRSYVRGRVSRNLARKKLSITVPNVGSGPVTLP</sequence>
<evidence type="ECO:0000259" key="1">
    <source>
        <dbReference type="PROSITE" id="PS50181"/>
    </source>
</evidence>
<gene>
    <name evidence="2" type="ORF">PSALAMII_LOCUS10784</name>
</gene>
<reference evidence="2" key="1">
    <citation type="submission" date="2021-07" db="EMBL/GenBank/DDBJ databases">
        <authorList>
            <person name="Branca A.L. A."/>
        </authorList>
    </citation>
    <scope>NUCLEOTIDE SEQUENCE</scope>
</reference>
<dbReference type="PROSITE" id="PS50181">
    <property type="entry name" value="FBOX"/>
    <property type="match status" value="1"/>
</dbReference>
<accession>A0A9W4K337</accession>
<comment type="caution">
    <text evidence="2">The sequence shown here is derived from an EMBL/GenBank/DDBJ whole genome shotgun (WGS) entry which is preliminary data.</text>
</comment>
<dbReference type="InterPro" id="IPR036047">
    <property type="entry name" value="F-box-like_dom_sf"/>
</dbReference>
<dbReference type="Proteomes" id="UP001152649">
    <property type="component" value="Unassembled WGS sequence"/>
</dbReference>
<dbReference type="SUPFAM" id="SSF81383">
    <property type="entry name" value="F-box domain"/>
    <property type="match status" value="1"/>
</dbReference>
<protein>
    <recommendedName>
        <fullName evidence="1">F-box domain-containing protein</fullName>
    </recommendedName>
</protein>
<dbReference type="EMBL" id="CAJVPG010000455">
    <property type="protein sequence ID" value="CAG8428382.1"/>
    <property type="molecule type" value="Genomic_DNA"/>
</dbReference>